<dbReference type="Gene3D" id="1.10.150.120">
    <property type="entry name" value="[2Fe-2S]-binding domain"/>
    <property type="match status" value="1"/>
</dbReference>
<comment type="caution">
    <text evidence="7">The sequence shown here is derived from an EMBL/GenBank/DDBJ whole genome shotgun (WGS) entry which is preliminary data.</text>
</comment>
<dbReference type="Pfam" id="PF02738">
    <property type="entry name" value="MoCoBD_1"/>
    <property type="match status" value="1"/>
</dbReference>
<evidence type="ECO:0000259" key="6">
    <source>
        <dbReference type="PROSITE" id="PS51085"/>
    </source>
</evidence>
<feature type="domain" description="2Fe-2S ferredoxin-type" evidence="6">
    <location>
        <begin position="53"/>
        <end position="129"/>
    </location>
</feature>
<dbReference type="SUPFAM" id="SSF47741">
    <property type="entry name" value="CO dehydrogenase ISP C-domain like"/>
    <property type="match status" value="1"/>
</dbReference>
<dbReference type="RefSeq" id="WP_224191495.1">
    <property type="nucleotide sequence ID" value="NZ_JAIRAU010000008.1"/>
</dbReference>
<evidence type="ECO:0000256" key="2">
    <source>
        <dbReference type="ARBA" id="ARBA00022505"/>
    </source>
</evidence>
<organism evidence="7 8">
    <name type="scientific">Nannocystis pusilla</name>
    <dbReference type="NCBI Taxonomy" id="889268"/>
    <lineage>
        <taxon>Bacteria</taxon>
        <taxon>Pseudomonadati</taxon>
        <taxon>Myxococcota</taxon>
        <taxon>Polyangia</taxon>
        <taxon>Nannocystales</taxon>
        <taxon>Nannocystaceae</taxon>
        <taxon>Nannocystis</taxon>
    </lineage>
</organism>
<keyword evidence="8" id="KW-1185">Reference proteome</keyword>
<dbReference type="Proteomes" id="UP001139031">
    <property type="component" value="Unassembled WGS sequence"/>
</dbReference>
<dbReference type="EMBL" id="JAIRAU010000008">
    <property type="protein sequence ID" value="MBZ5709728.1"/>
    <property type="molecule type" value="Genomic_DNA"/>
</dbReference>
<dbReference type="InterPro" id="IPR002888">
    <property type="entry name" value="2Fe-2S-bd"/>
</dbReference>
<evidence type="ECO:0000256" key="1">
    <source>
        <dbReference type="ARBA" id="ARBA00006849"/>
    </source>
</evidence>
<dbReference type="InterPro" id="IPR012675">
    <property type="entry name" value="Beta-grasp_dom_sf"/>
</dbReference>
<dbReference type="PANTHER" id="PTHR11908">
    <property type="entry name" value="XANTHINE DEHYDROGENASE"/>
    <property type="match status" value="1"/>
</dbReference>
<dbReference type="CDD" id="cd00207">
    <property type="entry name" value="fer2"/>
    <property type="match status" value="1"/>
</dbReference>
<dbReference type="Gene3D" id="3.90.1170.50">
    <property type="entry name" value="Aldehyde oxidase/xanthine dehydrogenase, a/b hammerhead"/>
    <property type="match status" value="2"/>
</dbReference>
<reference evidence="7" key="1">
    <citation type="submission" date="2021-08" db="EMBL/GenBank/DDBJ databases">
        <authorList>
            <person name="Stevens D.C."/>
        </authorList>
    </citation>
    <scope>NUCLEOTIDE SEQUENCE</scope>
    <source>
        <strain evidence="7">DSM 53165</strain>
    </source>
</reference>
<dbReference type="PROSITE" id="PS00197">
    <property type="entry name" value="2FE2S_FER_1"/>
    <property type="match status" value="1"/>
</dbReference>
<dbReference type="Gene3D" id="3.10.20.30">
    <property type="match status" value="1"/>
</dbReference>
<dbReference type="PANTHER" id="PTHR11908:SF132">
    <property type="entry name" value="ALDEHYDE OXIDASE 1-RELATED"/>
    <property type="match status" value="1"/>
</dbReference>
<dbReference type="Pfam" id="PF20256">
    <property type="entry name" value="MoCoBD_2"/>
    <property type="match status" value="1"/>
</dbReference>
<evidence type="ECO:0000256" key="5">
    <source>
        <dbReference type="ARBA" id="ARBA00023004"/>
    </source>
</evidence>
<dbReference type="InterPro" id="IPR036010">
    <property type="entry name" value="2Fe-2S_ferredoxin-like_sf"/>
</dbReference>
<dbReference type="SUPFAM" id="SSF56003">
    <property type="entry name" value="Molybdenum cofactor-binding domain"/>
    <property type="match status" value="1"/>
</dbReference>
<dbReference type="Pfam" id="PF01799">
    <property type="entry name" value="Fer2_2"/>
    <property type="match status" value="1"/>
</dbReference>
<dbReference type="PROSITE" id="PS51085">
    <property type="entry name" value="2FE2S_FER_2"/>
    <property type="match status" value="1"/>
</dbReference>
<dbReference type="InterPro" id="IPR036884">
    <property type="entry name" value="2Fe-2S-bd_dom_sf"/>
</dbReference>
<evidence type="ECO:0000256" key="4">
    <source>
        <dbReference type="ARBA" id="ARBA00023002"/>
    </source>
</evidence>
<dbReference type="InterPro" id="IPR037165">
    <property type="entry name" value="AldOxase/xan_DH_Mopterin-bd_sf"/>
</dbReference>
<dbReference type="InterPro" id="IPR006311">
    <property type="entry name" value="TAT_signal"/>
</dbReference>
<evidence type="ECO:0000313" key="8">
    <source>
        <dbReference type="Proteomes" id="UP001139031"/>
    </source>
</evidence>
<dbReference type="Pfam" id="PF01315">
    <property type="entry name" value="Ald_Xan_dh_C"/>
    <property type="match status" value="1"/>
</dbReference>
<dbReference type="Pfam" id="PF00111">
    <property type="entry name" value="Fer2"/>
    <property type="match status" value="1"/>
</dbReference>
<keyword evidence="5" id="KW-0408">Iron</keyword>
<dbReference type="SMART" id="SM01008">
    <property type="entry name" value="Ald_Xan_dh_C"/>
    <property type="match status" value="1"/>
</dbReference>
<protein>
    <submittedName>
        <fullName evidence="7">Molybdopterin-dependent oxidoreductase</fullName>
    </submittedName>
</protein>
<dbReference type="SUPFAM" id="SSF54292">
    <property type="entry name" value="2Fe-2S ferredoxin-like"/>
    <property type="match status" value="1"/>
</dbReference>
<proteinExistence type="inferred from homology"/>
<dbReference type="InterPro" id="IPR016208">
    <property type="entry name" value="Ald_Oxase/xanthine_DH-like"/>
</dbReference>
<dbReference type="InterPro" id="IPR001041">
    <property type="entry name" value="2Fe-2S_ferredoxin-type"/>
</dbReference>
<name>A0ABS7TNC3_9BACT</name>
<dbReference type="InterPro" id="IPR000674">
    <property type="entry name" value="Ald_Oxase/Xan_DH_a/b"/>
</dbReference>
<keyword evidence="2" id="KW-0500">Molybdenum</keyword>
<dbReference type="InterPro" id="IPR046867">
    <property type="entry name" value="AldOxase/xan_DH_MoCoBD2"/>
</dbReference>
<keyword evidence="3" id="KW-0479">Metal-binding</keyword>
<comment type="similarity">
    <text evidence="1">Belongs to the xanthine dehydrogenase family.</text>
</comment>
<dbReference type="SUPFAM" id="SSF54665">
    <property type="entry name" value="CO dehydrogenase molybdoprotein N-domain-like"/>
    <property type="match status" value="1"/>
</dbReference>
<dbReference type="InterPro" id="IPR006058">
    <property type="entry name" value="2Fe2S_fd_BS"/>
</dbReference>
<sequence length="944" mass="99633">MSPPISRRGILRGTLGGTVLVSESCAPPKIVGERAEAPGLAPPDAGADTVASPRLEFTVNGAARSLEVDPEHTALELVRNDLGLTGCKESCGHGACGACTVLLDDAPVVACLLPAVALHRRKLTTVEGLAPAGELHPVQRAFMAEDALQCGFCTPGFVVAASAFYRRWRAEHADREPDRDTVAAALAGNLCRCGAYDGIIRAVQKASAGAYEKPLGPEPAAPRYDARDKVTGAARYTVDVRLPDQLEGKILRSPHAHARVRKVDWSKALKLPGVAGVVDLLHGSTTLHFAGQEIAAVAAVDARTAEAALAAIELDLEVLPALVGMDAARAPGAAPVYPTRNTRKSAPNSSEGPLLPLGWDGNVRGPFKLFSTHKLKARGAVDKLREQPAEGVLVEGTYKTQVQCHSSHEPHACVAHWTAADAVTVHLSTQAVHAVAEDIAERWGLKRANVRVLAPYVGGGFGSKAALQLECVAAVALAKITGKPVRVALDRREELVTGGLRPAQEIELAVATDRDGYLQGVTARAFADAGCGIGATSTVLLRLMYAKAPKDIADWDVVNHAPPGKPFRGPGGPPIFWALEQAVDVAADRLGLDPVLLRKRWDPNPARNQLYDWALSLKTWRERQPAQSDRGRHRRGLGLAVGGWFYFVQPSARVQLDAGPDGIVVSTACQDIGNGTRTVLAETVARVLGIAPAEVVVQIGDSSFVPGPTSGGSRTTASLVPAATMAAEQLRDELLERAQALAGARGVAVAGGVRHPGGLVTWQQLLAGSPPLRFVGTRKRDQGGYFLPPMSDLAPGRYVAGALQIVEVEVDTRLGRIRVLRSHTGVAAGRIVAPALARSQVLGGVIQGIGYALYEERRLDPRSGALLTAGLEDYRITGIGDIGELDVHFVEDGYERVNGRSVGFAELVTLAPAAAIGNAVAHATGFRPRELPLRPDRVLQGVRG</sequence>
<evidence type="ECO:0000313" key="7">
    <source>
        <dbReference type="EMBL" id="MBZ5709728.1"/>
    </source>
</evidence>
<keyword evidence="4" id="KW-0560">Oxidoreductase</keyword>
<dbReference type="Gene3D" id="3.30.365.10">
    <property type="entry name" value="Aldehyde oxidase/xanthine dehydrogenase, molybdopterin binding domain"/>
    <property type="match status" value="4"/>
</dbReference>
<dbReference type="InterPro" id="IPR008274">
    <property type="entry name" value="AldOxase/xan_DH_MoCoBD1"/>
</dbReference>
<dbReference type="PROSITE" id="PS51318">
    <property type="entry name" value="TAT"/>
    <property type="match status" value="1"/>
</dbReference>
<evidence type="ECO:0000256" key="3">
    <source>
        <dbReference type="ARBA" id="ARBA00022723"/>
    </source>
</evidence>
<dbReference type="InterPro" id="IPR036856">
    <property type="entry name" value="Ald_Oxase/Xan_DH_a/b_sf"/>
</dbReference>
<accession>A0ABS7TNC3</accession>
<gene>
    <name evidence="7" type="ORF">K7C98_10685</name>
</gene>